<dbReference type="FunFam" id="1.10.10.580:FF:000002">
    <property type="entry name" value="Sister chromatid cohesion 1 protein 4"/>
    <property type="match status" value="1"/>
</dbReference>
<protein>
    <submittedName>
        <fullName evidence="10">Sister chromatid cohesion 1 protein 3</fullName>
    </submittedName>
</protein>
<evidence type="ECO:0000256" key="6">
    <source>
        <dbReference type="ARBA" id="ARBA00064543"/>
    </source>
</evidence>
<dbReference type="GO" id="GO:0008278">
    <property type="term" value="C:cohesin complex"/>
    <property type="evidence" value="ECO:0007669"/>
    <property type="project" value="InterPro"/>
</dbReference>
<evidence type="ECO:0000313" key="11">
    <source>
        <dbReference type="Proteomes" id="UP001237642"/>
    </source>
</evidence>
<evidence type="ECO:0000313" key="10">
    <source>
        <dbReference type="EMBL" id="KAK1373784.1"/>
    </source>
</evidence>
<comment type="caution">
    <text evidence="10">The sequence shown here is derived from an EMBL/GenBank/DDBJ whole genome shotgun (WGS) entry which is preliminary data.</text>
</comment>
<dbReference type="PANTHER" id="PTHR12585:SF55">
    <property type="entry name" value="SISTER CHROMATID COHESION 1 PROTEIN 3"/>
    <property type="match status" value="1"/>
</dbReference>
<gene>
    <name evidence="10" type="ORF">POM88_029977</name>
</gene>
<comment type="subunit">
    <text evidence="6">Component of the cohesin complex.</text>
</comment>
<dbReference type="GO" id="GO:0007059">
    <property type="term" value="P:chromosome segregation"/>
    <property type="evidence" value="ECO:0007669"/>
    <property type="project" value="UniProtKB-KW"/>
</dbReference>
<comment type="subcellular location">
    <subcellularLocation>
        <location evidence="1">Nucleus</location>
    </subcellularLocation>
</comment>
<feature type="compositionally biased region" description="Polar residues" evidence="7">
    <location>
        <begin position="572"/>
        <end position="588"/>
    </location>
</feature>
<dbReference type="Proteomes" id="UP001237642">
    <property type="component" value="Unassembled WGS sequence"/>
</dbReference>
<dbReference type="GO" id="GO:0003682">
    <property type="term" value="F:chromatin binding"/>
    <property type="evidence" value="ECO:0007669"/>
    <property type="project" value="TreeGrafter"/>
</dbReference>
<sequence length="678" mass="76017">MFYSNSFLARKGPLGTVWCAAHLQNRLKKSHITATNIPKTVERIMFPELPIALRMSGHLLLGVVRIYSKQVDYFCQDCKVLLFGVKKAYTSTNVNLPENATHATLESITLPDNFQLDVMDIDDNFDSERFHDNHLRSLEDITIEDQIPIGQDPYIVVSFNEDVSNSSFETGYQQMHEDSHLRTPVGTTVGGQDPGPSNQARIEDRSTTSMPEIEVMRDADPQIEIRRDAVPDHHPEDIPSWIDPRDDKLEPDIDVMDEVMNEKDNNTPNIELNFGDGSLPTQPREEPFSAALEQEPENFGSHNVIVGEHVTPELALRSTPPAEQPNRRPKRRRPLFDEVAVLSNRIMKRRLDHCSDIIRTRKPCHRFKIDGMFSNPILTGFSNDLRDAFNKDFVSSKPYLVLVEESSPAVAESSRAVHDSAEEIECLRNNEIPTETAVAESSRAVHDSPEEIERLRNNEIPTESNVLHDLINSPNRIVPSSAKSMPSPTTRDDYTPAFDPESSSWTNPMETTMGTISDRGASTGCLGSDMETPLTMLDEQIGFENTCLSDIPEMMNSGDGELSFLAEDDNTPAGSQGTPDFTRKQSGASEVDMLSVRSRAVAKFLKSRLSVTPISERQSEDLSLNKILEGKRRKVSARMVFETLVLKNCGLVDLHQEEPYGEITLKLMPKLAKDQSLN</sequence>
<dbReference type="InterPro" id="IPR023093">
    <property type="entry name" value="ScpA-like_C"/>
</dbReference>
<evidence type="ECO:0000256" key="2">
    <source>
        <dbReference type="ARBA" id="ARBA00009870"/>
    </source>
</evidence>
<feature type="region of interest" description="Disordered" evidence="7">
    <location>
        <begin position="311"/>
        <end position="333"/>
    </location>
</feature>
<dbReference type="InterPro" id="IPR006910">
    <property type="entry name" value="Rad21_Rec8_N"/>
</dbReference>
<dbReference type="GO" id="GO:0007062">
    <property type="term" value="P:sister chromatid cohesion"/>
    <property type="evidence" value="ECO:0007669"/>
    <property type="project" value="InterPro"/>
</dbReference>
<keyword evidence="4" id="KW-0159">Chromosome partition</keyword>
<dbReference type="GO" id="GO:1990414">
    <property type="term" value="P:replication-born double-strand break repair via sister chromatid exchange"/>
    <property type="evidence" value="ECO:0007669"/>
    <property type="project" value="TreeGrafter"/>
</dbReference>
<evidence type="ECO:0000256" key="1">
    <source>
        <dbReference type="ARBA" id="ARBA00004123"/>
    </source>
</evidence>
<dbReference type="InterPro" id="IPR006909">
    <property type="entry name" value="Rad21/Rec8_C_eu"/>
</dbReference>
<dbReference type="Pfam" id="PF04824">
    <property type="entry name" value="Rad21_Rec8"/>
    <property type="match status" value="1"/>
</dbReference>
<reference evidence="10" key="1">
    <citation type="submission" date="2023-02" db="EMBL/GenBank/DDBJ databases">
        <title>Genome of toxic invasive species Heracleum sosnowskyi carries increased number of genes despite the absence of recent whole-genome duplications.</title>
        <authorList>
            <person name="Schelkunov M."/>
            <person name="Shtratnikova V."/>
            <person name="Makarenko M."/>
            <person name="Klepikova A."/>
            <person name="Omelchenko D."/>
            <person name="Novikova G."/>
            <person name="Obukhova E."/>
            <person name="Bogdanov V."/>
            <person name="Penin A."/>
            <person name="Logacheva M."/>
        </authorList>
    </citation>
    <scope>NUCLEOTIDE SEQUENCE</scope>
    <source>
        <strain evidence="10">Hsosn_3</strain>
        <tissue evidence="10">Leaf</tissue>
    </source>
</reference>
<feature type="domain" description="Rad21/Rec8-like protein C-terminal eukaryotic" evidence="8">
    <location>
        <begin position="618"/>
        <end position="671"/>
    </location>
</feature>
<reference evidence="10" key="2">
    <citation type="submission" date="2023-05" db="EMBL/GenBank/DDBJ databases">
        <authorList>
            <person name="Schelkunov M.I."/>
        </authorList>
    </citation>
    <scope>NUCLEOTIDE SEQUENCE</scope>
    <source>
        <strain evidence="10">Hsosn_3</strain>
        <tissue evidence="10">Leaf</tissue>
    </source>
</reference>
<keyword evidence="11" id="KW-1185">Reference proteome</keyword>
<keyword evidence="3" id="KW-0132">Cell division</keyword>
<dbReference type="AlphaFoldDB" id="A0AAD8HVY4"/>
<keyword evidence="5" id="KW-0539">Nucleus</keyword>
<feature type="domain" description="Rad21/Rec8-like protein N-terminal" evidence="9">
    <location>
        <begin position="1"/>
        <end position="102"/>
    </location>
</feature>
<evidence type="ECO:0000256" key="5">
    <source>
        <dbReference type="ARBA" id="ARBA00023242"/>
    </source>
</evidence>
<dbReference type="EMBL" id="JAUIZM010000007">
    <property type="protein sequence ID" value="KAK1373784.1"/>
    <property type="molecule type" value="Genomic_DNA"/>
</dbReference>
<dbReference type="PANTHER" id="PTHR12585">
    <property type="entry name" value="SCC1 / RAD21 FAMILY MEMBER"/>
    <property type="match status" value="1"/>
</dbReference>
<evidence type="ECO:0000256" key="7">
    <source>
        <dbReference type="SAM" id="MobiDB-lite"/>
    </source>
</evidence>
<dbReference type="CDD" id="cd21793">
    <property type="entry name" value="Rad21_Rec8_M_AtSYN1-like"/>
    <property type="match status" value="1"/>
</dbReference>
<dbReference type="SUPFAM" id="SSF46785">
    <property type="entry name" value="Winged helix' DNA-binding domain"/>
    <property type="match status" value="1"/>
</dbReference>
<dbReference type="Pfam" id="PF04825">
    <property type="entry name" value="Rad21_Rec8_N"/>
    <property type="match status" value="1"/>
</dbReference>
<proteinExistence type="inferred from homology"/>
<dbReference type="GO" id="GO:0005634">
    <property type="term" value="C:nucleus"/>
    <property type="evidence" value="ECO:0007669"/>
    <property type="project" value="UniProtKB-SubCell"/>
</dbReference>
<keyword evidence="3" id="KW-0498">Mitosis</keyword>
<keyword evidence="3" id="KW-0131">Cell cycle</keyword>
<name>A0AAD8HVY4_9APIA</name>
<feature type="region of interest" description="Disordered" evidence="7">
    <location>
        <begin position="568"/>
        <end position="589"/>
    </location>
</feature>
<evidence type="ECO:0000259" key="8">
    <source>
        <dbReference type="Pfam" id="PF04824"/>
    </source>
</evidence>
<dbReference type="InterPro" id="IPR036390">
    <property type="entry name" value="WH_DNA-bd_sf"/>
</dbReference>
<comment type="similarity">
    <text evidence="2">Belongs to the rad21 family.</text>
</comment>
<evidence type="ECO:0000256" key="3">
    <source>
        <dbReference type="ARBA" id="ARBA00022776"/>
    </source>
</evidence>
<dbReference type="Gene3D" id="1.10.10.580">
    <property type="entry name" value="Structural maintenance of chromosome 1. Chain E"/>
    <property type="match status" value="1"/>
</dbReference>
<organism evidence="10 11">
    <name type="scientific">Heracleum sosnowskyi</name>
    <dbReference type="NCBI Taxonomy" id="360622"/>
    <lineage>
        <taxon>Eukaryota</taxon>
        <taxon>Viridiplantae</taxon>
        <taxon>Streptophyta</taxon>
        <taxon>Embryophyta</taxon>
        <taxon>Tracheophyta</taxon>
        <taxon>Spermatophyta</taxon>
        <taxon>Magnoliopsida</taxon>
        <taxon>eudicotyledons</taxon>
        <taxon>Gunneridae</taxon>
        <taxon>Pentapetalae</taxon>
        <taxon>asterids</taxon>
        <taxon>campanulids</taxon>
        <taxon>Apiales</taxon>
        <taxon>Apiaceae</taxon>
        <taxon>Apioideae</taxon>
        <taxon>apioid superclade</taxon>
        <taxon>Tordylieae</taxon>
        <taxon>Tordyliinae</taxon>
        <taxon>Heracleum</taxon>
    </lineage>
</organism>
<dbReference type="InterPro" id="IPR039781">
    <property type="entry name" value="Rad21/Rec8-like"/>
</dbReference>
<evidence type="ECO:0000259" key="9">
    <source>
        <dbReference type="Pfam" id="PF04825"/>
    </source>
</evidence>
<evidence type="ECO:0000256" key="4">
    <source>
        <dbReference type="ARBA" id="ARBA00022829"/>
    </source>
</evidence>
<accession>A0AAD8HVY4</accession>